<dbReference type="Gene3D" id="1.25.40.10">
    <property type="entry name" value="Tetratricopeptide repeat domain"/>
    <property type="match status" value="2"/>
</dbReference>
<name>A0AAX6DQR2_IRIPA</name>
<dbReference type="PANTHER" id="PTHR45717:SF8">
    <property type="entry name" value="OS01G0301000 PROTEIN"/>
    <property type="match status" value="1"/>
</dbReference>
<dbReference type="AlphaFoldDB" id="A0AAX6DQR2"/>
<reference evidence="4" key="1">
    <citation type="journal article" date="2023" name="GigaByte">
        <title>Genome assembly of the bearded iris, Iris pallida Lam.</title>
        <authorList>
            <person name="Bruccoleri R.E."/>
            <person name="Oakeley E.J."/>
            <person name="Faust A.M.E."/>
            <person name="Altorfer M."/>
            <person name="Dessus-Babus S."/>
            <person name="Burckhardt D."/>
            <person name="Oertli M."/>
            <person name="Naumann U."/>
            <person name="Petersen F."/>
            <person name="Wong J."/>
        </authorList>
    </citation>
    <scope>NUCLEOTIDE SEQUENCE</scope>
    <source>
        <strain evidence="4">GSM-AAB239-AS_SAM_17_03QT</strain>
    </source>
</reference>
<dbReference type="NCBIfam" id="TIGR00756">
    <property type="entry name" value="PPR"/>
    <property type="match status" value="2"/>
</dbReference>
<dbReference type="Proteomes" id="UP001140949">
    <property type="component" value="Unassembled WGS sequence"/>
</dbReference>
<keyword evidence="5" id="KW-1185">Reference proteome</keyword>
<accession>A0AAX6DQR2</accession>
<dbReference type="InterPro" id="IPR011990">
    <property type="entry name" value="TPR-like_helical_dom_sf"/>
</dbReference>
<proteinExistence type="inferred from homology"/>
<evidence type="ECO:0000313" key="4">
    <source>
        <dbReference type="EMBL" id="KAJ6794147.1"/>
    </source>
</evidence>
<dbReference type="Pfam" id="PF13041">
    <property type="entry name" value="PPR_2"/>
    <property type="match status" value="1"/>
</dbReference>
<sequence length="404" mass="45419">MSIRRASAALRSLVPAVGPPAASGNSLYRRLSSPEERVAETLDRWSAEGGKVTAPHLMKHVRALCKFRRHKEALEVLDWMETKGVMSSGGHTVRLNLVSKVMGIDAAEDYLASLSEPIKHQLTYGALLNCYCTKRIPDKAITLYKKMKELNIVPDTLGYNHLLSLYMKLGQYEKVRDLYQDMKASNISPDNCGFRILIKSFASMDDIDSVEKTIQDMEGSLVPFDWSTYCQLADVYNSAGLFEKAEVALNKAELVMGSRDLSPFPLLIKLYAGAGNLVQVKQVWKLLKARSPRPTNRLYLVMLQALAKLDDMDALKHCFEEWEGGCVNYDMRLVNVVIGAYLRKDLVEEAKLLQKNARERGVLSDLQTQELFKDYYSKYGELESDHEWSEAATSMVKRADGGGD</sequence>
<dbReference type="InterPro" id="IPR002885">
    <property type="entry name" value="PPR_rpt"/>
</dbReference>
<feature type="repeat" description="PPR" evidence="3">
    <location>
        <begin position="120"/>
        <end position="154"/>
    </location>
</feature>
<keyword evidence="2" id="KW-0677">Repeat</keyword>
<reference evidence="4" key="2">
    <citation type="submission" date="2023-04" db="EMBL/GenBank/DDBJ databases">
        <authorList>
            <person name="Bruccoleri R.E."/>
            <person name="Oakeley E.J."/>
            <person name="Faust A.-M."/>
            <person name="Dessus-Babus S."/>
            <person name="Altorfer M."/>
            <person name="Burckhardt D."/>
            <person name="Oertli M."/>
            <person name="Naumann U."/>
            <person name="Petersen F."/>
            <person name="Wong J."/>
        </authorList>
    </citation>
    <scope>NUCLEOTIDE SEQUENCE</scope>
    <source>
        <strain evidence="4">GSM-AAB239-AS_SAM_17_03QT</strain>
        <tissue evidence="4">Leaf</tissue>
    </source>
</reference>
<evidence type="ECO:0000256" key="1">
    <source>
        <dbReference type="ARBA" id="ARBA00007626"/>
    </source>
</evidence>
<protein>
    <submittedName>
        <fullName evidence="4">Pentatricopeptide repeat-containing protein, mitochondrial-like</fullName>
    </submittedName>
</protein>
<dbReference type="PANTHER" id="PTHR45717">
    <property type="entry name" value="OS12G0527900 PROTEIN"/>
    <property type="match status" value="1"/>
</dbReference>
<evidence type="ECO:0000256" key="2">
    <source>
        <dbReference type="ARBA" id="ARBA00022737"/>
    </source>
</evidence>
<dbReference type="EMBL" id="JANAVB010042420">
    <property type="protein sequence ID" value="KAJ6794147.1"/>
    <property type="molecule type" value="Genomic_DNA"/>
</dbReference>
<comment type="similarity">
    <text evidence="1">Belongs to the PPR family. P subfamily.</text>
</comment>
<dbReference type="SUPFAM" id="SSF48452">
    <property type="entry name" value="TPR-like"/>
    <property type="match status" value="1"/>
</dbReference>
<feature type="repeat" description="PPR" evidence="3">
    <location>
        <begin position="155"/>
        <end position="189"/>
    </location>
</feature>
<evidence type="ECO:0000313" key="5">
    <source>
        <dbReference type="Proteomes" id="UP001140949"/>
    </source>
</evidence>
<dbReference type="GO" id="GO:0003729">
    <property type="term" value="F:mRNA binding"/>
    <property type="evidence" value="ECO:0007669"/>
    <property type="project" value="UniProtKB-ARBA"/>
</dbReference>
<evidence type="ECO:0000256" key="3">
    <source>
        <dbReference type="PROSITE-ProRule" id="PRU00708"/>
    </source>
</evidence>
<dbReference type="GO" id="GO:0005739">
    <property type="term" value="C:mitochondrion"/>
    <property type="evidence" value="ECO:0007669"/>
    <property type="project" value="TreeGrafter"/>
</dbReference>
<dbReference type="Pfam" id="PF01535">
    <property type="entry name" value="PPR"/>
    <property type="match status" value="3"/>
</dbReference>
<dbReference type="PROSITE" id="PS51375">
    <property type="entry name" value="PPR"/>
    <property type="match status" value="2"/>
</dbReference>
<comment type="caution">
    <text evidence="4">The sequence shown here is derived from an EMBL/GenBank/DDBJ whole genome shotgun (WGS) entry which is preliminary data.</text>
</comment>
<organism evidence="4 5">
    <name type="scientific">Iris pallida</name>
    <name type="common">Sweet iris</name>
    <dbReference type="NCBI Taxonomy" id="29817"/>
    <lineage>
        <taxon>Eukaryota</taxon>
        <taxon>Viridiplantae</taxon>
        <taxon>Streptophyta</taxon>
        <taxon>Embryophyta</taxon>
        <taxon>Tracheophyta</taxon>
        <taxon>Spermatophyta</taxon>
        <taxon>Magnoliopsida</taxon>
        <taxon>Liliopsida</taxon>
        <taxon>Asparagales</taxon>
        <taxon>Iridaceae</taxon>
        <taxon>Iridoideae</taxon>
        <taxon>Irideae</taxon>
        <taxon>Iris</taxon>
    </lineage>
</organism>
<gene>
    <name evidence="4" type="ORF">M6B38_231065</name>
</gene>